<dbReference type="EMBL" id="JAAGWD010000002">
    <property type="protein sequence ID" value="NEM97304.1"/>
    <property type="molecule type" value="Genomic_DNA"/>
</dbReference>
<gene>
    <name evidence="1" type="ORF">GXP69_06330</name>
</gene>
<accession>A0A6B3LUY4</accession>
<keyword evidence="2" id="KW-1185">Reference proteome</keyword>
<organism evidence="1 2">
    <name type="scientific">Pontibacter burrus</name>
    <dbReference type="NCBI Taxonomy" id="2704466"/>
    <lineage>
        <taxon>Bacteria</taxon>
        <taxon>Pseudomonadati</taxon>
        <taxon>Bacteroidota</taxon>
        <taxon>Cytophagia</taxon>
        <taxon>Cytophagales</taxon>
        <taxon>Hymenobacteraceae</taxon>
        <taxon>Pontibacter</taxon>
    </lineage>
</organism>
<dbReference type="Gene3D" id="2.60.40.10">
    <property type="entry name" value="Immunoglobulins"/>
    <property type="match status" value="1"/>
</dbReference>
<comment type="caution">
    <text evidence="1">The sequence shown here is derived from an EMBL/GenBank/DDBJ whole genome shotgun (WGS) entry which is preliminary data.</text>
</comment>
<dbReference type="AlphaFoldDB" id="A0A6B3LUY4"/>
<evidence type="ECO:0000313" key="1">
    <source>
        <dbReference type="EMBL" id="NEM97304.1"/>
    </source>
</evidence>
<protein>
    <submittedName>
        <fullName evidence="1">T9SS type A sorting domain-containing protein</fullName>
    </submittedName>
</protein>
<sequence>MLSFWYATGTSASSFNLSPKTDTGWKNVKELDFYGPVYYAAGSALDGNNPANRKQLSATIEVNVPNGHYVMLRWKDLDEFENDHGLAIDDFSMTWRTNAPTDPIPMPVELVEFTARNSEQQVQLHWATASEKDNSHFIVERSQSGKNFIGIATVPGNGNTSMRTNYSFTDEQPVSGTQHYRLKQVDYDGSSTYSKAVAVHVKALSKALLYPTITSDALYLDLPETALLLTIYDRMGKRVHQEELPFQARKHRLNVSQLVAGNYSLLLLNGDGERQVLRFVKR</sequence>
<dbReference type="RefSeq" id="WP_163913539.1">
    <property type="nucleotide sequence ID" value="NZ_JAAGWD010000002.1"/>
</dbReference>
<reference evidence="1 2" key="1">
    <citation type="submission" date="2020-02" db="EMBL/GenBank/DDBJ databases">
        <authorList>
            <person name="Kim M.K."/>
        </authorList>
    </citation>
    <scope>NUCLEOTIDE SEQUENCE [LARGE SCALE GENOMIC DNA]</scope>
    <source>
        <strain evidence="1 2">BT327</strain>
    </source>
</reference>
<dbReference type="InterPro" id="IPR013783">
    <property type="entry name" value="Ig-like_fold"/>
</dbReference>
<name>A0A6B3LUY4_9BACT</name>
<evidence type="ECO:0000313" key="2">
    <source>
        <dbReference type="Proteomes" id="UP000474777"/>
    </source>
</evidence>
<proteinExistence type="predicted"/>
<dbReference type="Proteomes" id="UP000474777">
    <property type="component" value="Unassembled WGS sequence"/>
</dbReference>